<keyword evidence="2" id="KW-0732">Signal</keyword>
<keyword evidence="5" id="KW-1185">Reference proteome</keyword>
<dbReference type="AlphaFoldDB" id="A0A368GAF8"/>
<dbReference type="SMART" id="SM00254">
    <property type="entry name" value="ShKT"/>
    <property type="match status" value="2"/>
</dbReference>
<protein>
    <submittedName>
        <fullName evidence="4">ShTK domain protein</fullName>
    </submittedName>
</protein>
<dbReference type="Gene3D" id="1.10.10.1940">
    <property type="match status" value="2"/>
</dbReference>
<feature type="chain" id="PRO_5016827612" evidence="2">
    <location>
        <begin position="21"/>
        <end position="132"/>
    </location>
</feature>
<evidence type="ECO:0000313" key="4">
    <source>
        <dbReference type="EMBL" id="RCN41404.1"/>
    </source>
</evidence>
<evidence type="ECO:0000256" key="1">
    <source>
        <dbReference type="PROSITE-ProRule" id="PRU01005"/>
    </source>
</evidence>
<comment type="caution">
    <text evidence="4">The sequence shown here is derived from an EMBL/GenBank/DDBJ whole genome shotgun (WGS) entry which is preliminary data.</text>
</comment>
<gene>
    <name evidence="4" type="ORF">ANCCAN_12622</name>
</gene>
<evidence type="ECO:0000313" key="5">
    <source>
        <dbReference type="Proteomes" id="UP000252519"/>
    </source>
</evidence>
<comment type="caution">
    <text evidence="1">Lacks conserved residue(s) required for the propagation of feature annotation.</text>
</comment>
<organism evidence="4 5">
    <name type="scientific">Ancylostoma caninum</name>
    <name type="common">Dog hookworm</name>
    <dbReference type="NCBI Taxonomy" id="29170"/>
    <lineage>
        <taxon>Eukaryota</taxon>
        <taxon>Metazoa</taxon>
        <taxon>Ecdysozoa</taxon>
        <taxon>Nematoda</taxon>
        <taxon>Chromadorea</taxon>
        <taxon>Rhabditida</taxon>
        <taxon>Rhabditina</taxon>
        <taxon>Rhabditomorpha</taxon>
        <taxon>Strongyloidea</taxon>
        <taxon>Ancylostomatidae</taxon>
        <taxon>Ancylostomatinae</taxon>
        <taxon>Ancylostoma</taxon>
    </lineage>
</organism>
<dbReference type="Pfam" id="PF01549">
    <property type="entry name" value="ShK"/>
    <property type="match status" value="2"/>
</dbReference>
<dbReference type="EMBL" id="JOJR01000237">
    <property type="protein sequence ID" value="RCN41404.1"/>
    <property type="molecule type" value="Genomic_DNA"/>
</dbReference>
<evidence type="ECO:0000256" key="2">
    <source>
        <dbReference type="SAM" id="SignalP"/>
    </source>
</evidence>
<evidence type="ECO:0000259" key="3">
    <source>
        <dbReference type="PROSITE" id="PS51670"/>
    </source>
</evidence>
<feature type="domain" description="ShKT" evidence="3">
    <location>
        <begin position="84"/>
        <end position="125"/>
    </location>
</feature>
<dbReference type="PANTHER" id="PTHR21724">
    <property type="entry name" value="SHKT DOMAIN-CONTAINING PROTEIN"/>
    <property type="match status" value="1"/>
</dbReference>
<accession>A0A368GAF8</accession>
<dbReference type="OrthoDB" id="5857136at2759"/>
<sequence length="132" mass="14478">MKHSFRMWIFLASFVAVSFAAAPTPTTTPVANATDSGAATTASSNTTTNCSDAIPDCSKYSRLCDKPEYRSVMVQQCAQYCKLCDVTCVDRSQNCAFWDKFGFCSSRFYSDKLKAYNCASTCKMCPNSTQLG</sequence>
<name>A0A368GAF8_ANCCA</name>
<feature type="signal peptide" evidence="2">
    <location>
        <begin position="1"/>
        <end position="20"/>
    </location>
</feature>
<proteinExistence type="predicted"/>
<dbReference type="Proteomes" id="UP000252519">
    <property type="component" value="Unassembled WGS sequence"/>
</dbReference>
<dbReference type="InterPro" id="IPR003582">
    <property type="entry name" value="ShKT_dom"/>
</dbReference>
<dbReference type="PROSITE" id="PS51670">
    <property type="entry name" value="SHKT"/>
    <property type="match status" value="1"/>
</dbReference>
<dbReference type="PANTHER" id="PTHR21724:SF109">
    <property type="entry name" value="SHKT DOMAIN-CONTAINING PROTEIN"/>
    <property type="match status" value="1"/>
</dbReference>
<reference evidence="4 5" key="1">
    <citation type="submission" date="2014-10" db="EMBL/GenBank/DDBJ databases">
        <title>Draft genome of the hookworm Ancylostoma caninum.</title>
        <authorList>
            <person name="Mitreva M."/>
        </authorList>
    </citation>
    <scope>NUCLEOTIDE SEQUENCE [LARGE SCALE GENOMIC DNA]</scope>
    <source>
        <strain evidence="4 5">Baltimore</strain>
    </source>
</reference>